<feature type="domain" description="Amidase" evidence="3">
    <location>
        <begin position="62"/>
        <end position="503"/>
    </location>
</feature>
<reference evidence="4" key="1">
    <citation type="journal article" date="2016" name="PLoS Negl. Trop. Dis.">
        <title>A Deep Insight into the Sialome of Rhodnius neglectus, a Vector of Chagas Disease.</title>
        <authorList>
            <person name="Santiago P.B."/>
            <person name="Assumpcao T.C."/>
            <person name="Araujo C.N."/>
            <person name="Bastos I.M."/>
            <person name="Neves D."/>
            <person name="Silva I.G."/>
            <person name="Charneau S."/>
            <person name="Queiroz R.M."/>
            <person name="Raiol T."/>
            <person name="Oliveira J.V."/>
            <person name="Sousa M.V."/>
            <person name="Calvo E."/>
            <person name="Ribeiro J.M."/>
            <person name="Santana J.M."/>
        </authorList>
    </citation>
    <scope>NUCLEOTIDE SEQUENCE</scope>
    <source>
        <tissue evidence="4">Salivary glands</tissue>
    </source>
</reference>
<dbReference type="InterPro" id="IPR020556">
    <property type="entry name" value="Amidase_CS"/>
</dbReference>
<feature type="active site" description="Acyl-ester intermediate" evidence="2">
    <location>
        <position position="223"/>
    </location>
</feature>
<dbReference type="Gene3D" id="3.90.1300.10">
    <property type="entry name" value="Amidase signature (AS) domain"/>
    <property type="match status" value="1"/>
</dbReference>
<dbReference type="PANTHER" id="PTHR43372:SF3">
    <property type="entry name" value="AT07710P-RELATED"/>
    <property type="match status" value="1"/>
</dbReference>
<accession>A0A0N7Z9H6</accession>
<dbReference type="AlphaFoldDB" id="A0A0N7Z9H6"/>
<dbReference type="InterPro" id="IPR036928">
    <property type="entry name" value="AS_sf"/>
</dbReference>
<dbReference type="PROSITE" id="PS00571">
    <property type="entry name" value="AMIDASES"/>
    <property type="match status" value="1"/>
</dbReference>
<proteinExistence type="evidence at transcript level"/>
<feature type="active site" description="Charge relay system" evidence="2">
    <location>
        <position position="124"/>
    </location>
</feature>
<dbReference type="EMBL" id="GDKW01000523">
    <property type="protein sequence ID" value="JAI56072.1"/>
    <property type="molecule type" value="mRNA"/>
</dbReference>
<dbReference type="Pfam" id="PF01425">
    <property type="entry name" value="Amidase"/>
    <property type="match status" value="1"/>
</dbReference>
<name>A0A0N7Z9H6_9HEMI</name>
<dbReference type="GO" id="GO:0012505">
    <property type="term" value="C:endomembrane system"/>
    <property type="evidence" value="ECO:0007669"/>
    <property type="project" value="TreeGrafter"/>
</dbReference>
<dbReference type="PIRSF" id="PIRSF001221">
    <property type="entry name" value="Amidase_fungi"/>
    <property type="match status" value="1"/>
</dbReference>
<organism evidence="4">
    <name type="scientific">Rhodnius neglectus</name>
    <dbReference type="NCBI Taxonomy" id="72488"/>
    <lineage>
        <taxon>Eukaryota</taxon>
        <taxon>Metazoa</taxon>
        <taxon>Ecdysozoa</taxon>
        <taxon>Arthropoda</taxon>
        <taxon>Hexapoda</taxon>
        <taxon>Insecta</taxon>
        <taxon>Pterygota</taxon>
        <taxon>Neoptera</taxon>
        <taxon>Paraneoptera</taxon>
        <taxon>Hemiptera</taxon>
        <taxon>Heteroptera</taxon>
        <taxon>Panheteroptera</taxon>
        <taxon>Cimicomorpha</taxon>
        <taxon>Reduviidae</taxon>
        <taxon>Triatominae</taxon>
        <taxon>Rhodnius</taxon>
    </lineage>
</organism>
<evidence type="ECO:0000256" key="1">
    <source>
        <dbReference type="ARBA" id="ARBA00009199"/>
    </source>
</evidence>
<protein>
    <submittedName>
        <fullName evidence="4">Putative amidase</fullName>
    </submittedName>
</protein>
<comment type="similarity">
    <text evidence="1">Belongs to the amidase family.</text>
</comment>
<sequence length="519" mass="57373">MEILMLLVGIFQRLIFWILRPFYYINSLRSKPRLPAISSPYLHMSVVQIARKIREGEIKSRDIVDACIERIKAVNPIVNAIVQDRFKEAQKEADEVDEYIAANLDNVEKIEKDKPLLGIPFTVKETCSLKGMSFAIGCLLRKGTIAEDDGEAVKELKKAGGIPIAVTNTPEYGMSWETNNLVTGCTRNPYNFYRSAGGSSGGEGAIISSAGSLCGIGSDLGGSIRLPAMFNGIFGHKPTPGYVSLEGHYPYTSDHNFQKYLVLGPLARHAEDLSLLMNVLLGERAQSLQLDKPVLLSEINVLFIEEATNSLDAVPVAKEIKMRMQEAVHYLKTAHGCRTEKGKFELANSINIGLALVLGIKGIPNLLDSSVTKKKGELNAYVECLKSMFGLSEISRFGALYSIVQKLNLYSKRKYEKYYKLNEDLKNSFKDTLKDNGVLLYPTFPVPAIHHNEIFILTHAVMYPIIINTLELPATHVPLGLNKEGLPIGIQVVAGPHQDRLCLAVAKALEEKFGGWIPP</sequence>
<evidence type="ECO:0000256" key="2">
    <source>
        <dbReference type="PIRSR" id="PIRSR001221-1"/>
    </source>
</evidence>
<evidence type="ECO:0000259" key="3">
    <source>
        <dbReference type="Pfam" id="PF01425"/>
    </source>
</evidence>
<evidence type="ECO:0000313" key="4">
    <source>
        <dbReference type="EMBL" id="JAI56072.1"/>
    </source>
</evidence>
<dbReference type="PANTHER" id="PTHR43372">
    <property type="entry name" value="FATTY-ACID AMIDE HYDROLASE"/>
    <property type="match status" value="1"/>
</dbReference>
<dbReference type="InterPro" id="IPR052739">
    <property type="entry name" value="FAAH2"/>
</dbReference>
<feature type="active site" description="Charge relay system" evidence="2">
    <location>
        <position position="199"/>
    </location>
</feature>
<dbReference type="SUPFAM" id="SSF75304">
    <property type="entry name" value="Amidase signature (AS) enzymes"/>
    <property type="match status" value="1"/>
</dbReference>
<dbReference type="InterPro" id="IPR023631">
    <property type="entry name" value="Amidase_dom"/>
</dbReference>